<dbReference type="Gene3D" id="2.170.270.10">
    <property type="entry name" value="SET domain"/>
    <property type="match status" value="1"/>
</dbReference>
<dbReference type="Proteomes" id="UP001210925">
    <property type="component" value="Unassembled WGS sequence"/>
</dbReference>
<dbReference type="Pfam" id="PF00856">
    <property type="entry name" value="SET"/>
    <property type="match status" value="1"/>
</dbReference>
<accession>A0AAD5Y8T9</accession>
<dbReference type="EMBL" id="JADGKB010000030">
    <property type="protein sequence ID" value="KAJ3258170.1"/>
    <property type="molecule type" value="Genomic_DNA"/>
</dbReference>
<evidence type="ECO:0000259" key="1">
    <source>
        <dbReference type="PROSITE" id="PS50280"/>
    </source>
</evidence>
<gene>
    <name evidence="2" type="ORF">HK103_003988</name>
</gene>
<proteinExistence type="predicted"/>
<evidence type="ECO:0000313" key="2">
    <source>
        <dbReference type="EMBL" id="KAJ3258170.1"/>
    </source>
</evidence>
<evidence type="ECO:0000313" key="3">
    <source>
        <dbReference type="Proteomes" id="UP001210925"/>
    </source>
</evidence>
<organism evidence="2 3">
    <name type="scientific">Boothiomyces macroporosus</name>
    <dbReference type="NCBI Taxonomy" id="261099"/>
    <lineage>
        <taxon>Eukaryota</taxon>
        <taxon>Fungi</taxon>
        <taxon>Fungi incertae sedis</taxon>
        <taxon>Chytridiomycota</taxon>
        <taxon>Chytridiomycota incertae sedis</taxon>
        <taxon>Chytridiomycetes</taxon>
        <taxon>Rhizophydiales</taxon>
        <taxon>Terramycetaceae</taxon>
        <taxon>Boothiomyces</taxon>
    </lineage>
</organism>
<protein>
    <recommendedName>
        <fullName evidence="1">SET domain-containing protein</fullName>
    </recommendedName>
</protein>
<comment type="caution">
    <text evidence="2">The sequence shown here is derived from an EMBL/GenBank/DDBJ whole genome shotgun (WGS) entry which is preliminary data.</text>
</comment>
<dbReference type="AlphaFoldDB" id="A0AAD5Y8T9"/>
<feature type="domain" description="SET" evidence="1">
    <location>
        <begin position="46"/>
        <end position="163"/>
    </location>
</feature>
<dbReference type="InterPro" id="IPR001214">
    <property type="entry name" value="SET_dom"/>
</dbReference>
<dbReference type="InterPro" id="IPR046341">
    <property type="entry name" value="SET_dom_sf"/>
</dbReference>
<keyword evidence="3" id="KW-1185">Reference proteome</keyword>
<reference evidence="2" key="1">
    <citation type="submission" date="2020-05" db="EMBL/GenBank/DDBJ databases">
        <title>Phylogenomic resolution of chytrid fungi.</title>
        <authorList>
            <person name="Stajich J.E."/>
            <person name="Amses K."/>
            <person name="Simmons R."/>
            <person name="Seto K."/>
            <person name="Myers J."/>
            <person name="Bonds A."/>
            <person name="Quandt C.A."/>
            <person name="Barry K."/>
            <person name="Liu P."/>
            <person name="Grigoriev I."/>
            <person name="Longcore J.E."/>
            <person name="James T.Y."/>
        </authorList>
    </citation>
    <scope>NUCLEOTIDE SEQUENCE</scope>
    <source>
        <strain evidence="2">PLAUS21</strain>
    </source>
</reference>
<dbReference type="SUPFAM" id="SSF82199">
    <property type="entry name" value="SET domain"/>
    <property type="match status" value="1"/>
</dbReference>
<sequence>MKQGFPITVKYLDKLEWSSAALEYKRNNDSKFHDIPAYPNLKSFLHNLEIRKCPENHPSTGYGLYTTTALEPNTYLLDYNGVVDLDVNIPSENDYCIHLHDILCVEAETKGNEGRFINDYFNIAPRPNVAFDTYINKEGELAVGVWVLNQRIQKDKELLVTYGHSFWKSRGIPREGPEWDDEWDS</sequence>
<name>A0AAD5Y8T9_9FUNG</name>
<dbReference type="PROSITE" id="PS50280">
    <property type="entry name" value="SET"/>
    <property type="match status" value="1"/>
</dbReference>